<dbReference type="InterPro" id="IPR051465">
    <property type="entry name" value="Cell_Envelope_Struct_Comp"/>
</dbReference>
<dbReference type="Proteomes" id="UP000177905">
    <property type="component" value="Unassembled WGS sequence"/>
</dbReference>
<dbReference type="InterPro" id="IPR001119">
    <property type="entry name" value="SLH_dom"/>
</dbReference>
<name>A0A1F4S318_UNCSA</name>
<comment type="caution">
    <text evidence="3">The sequence shown here is derived from an EMBL/GenBank/DDBJ whole genome shotgun (WGS) entry which is preliminary data.</text>
</comment>
<keyword evidence="1" id="KW-0812">Transmembrane</keyword>
<organism evidence="3 4">
    <name type="scientific">candidate division WOR-1 bacterium RIFOXYB2_FULL_36_35</name>
    <dbReference type="NCBI Taxonomy" id="1802578"/>
    <lineage>
        <taxon>Bacteria</taxon>
        <taxon>Bacillati</taxon>
        <taxon>Saganbacteria</taxon>
    </lineage>
</organism>
<evidence type="ECO:0000313" key="4">
    <source>
        <dbReference type="Proteomes" id="UP000177905"/>
    </source>
</evidence>
<dbReference type="PROSITE" id="PS51272">
    <property type="entry name" value="SLH"/>
    <property type="match status" value="3"/>
</dbReference>
<keyword evidence="1" id="KW-1133">Transmembrane helix</keyword>
<feature type="domain" description="SLH" evidence="2">
    <location>
        <begin position="373"/>
        <end position="436"/>
    </location>
</feature>
<reference evidence="3 4" key="1">
    <citation type="journal article" date="2016" name="Nat. Commun.">
        <title>Thousands of microbial genomes shed light on interconnected biogeochemical processes in an aquifer system.</title>
        <authorList>
            <person name="Anantharaman K."/>
            <person name="Brown C.T."/>
            <person name="Hug L.A."/>
            <person name="Sharon I."/>
            <person name="Castelle C.J."/>
            <person name="Probst A.J."/>
            <person name="Thomas B.C."/>
            <person name="Singh A."/>
            <person name="Wilkins M.J."/>
            <person name="Karaoz U."/>
            <person name="Brodie E.L."/>
            <person name="Williams K.H."/>
            <person name="Hubbard S.S."/>
            <person name="Banfield J.F."/>
        </authorList>
    </citation>
    <scope>NUCLEOTIDE SEQUENCE [LARGE SCALE GENOMIC DNA]</scope>
</reference>
<keyword evidence="1" id="KW-0472">Membrane</keyword>
<dbReference type="AlphaFoldDB" id="A0A1F4S318"/>
<feature type="domain" description="SLH" evidence="2">
    <location>
        <begin position="500"/>
        <end position="560"/>
    </location>
</feature>
<dbReference type="Gene3D" id="2.40.160.60">
    <property type="entry name" value="Outer membrane protein transport protein (OMPP1/FadL/TodX)"/>
    <property type="match status" value="1"/>
</dbReference>
<dbReference type="Pfam" id="PF00395">
    <property type="entry name" value="SLH"/>
    <property type="match status" value="3"/>
</dbReference>
<dbReference type="EMBL" id="MEUA01000029">
    <property type="protein sequence ID" value="OGC14845.1"/>
    <property type="molecule type" value="Genomic_DNA"/>
</dbReference>
<sequence length="566" mass="62527">MYTGKCLETLISSAIITKSMKIFCFLICFLFLFSLYAWGISADLGDVGIGARPLSLGRAYTGGAEDASAIFLNPAGLASLPNLALVSMTGKMLSDVTYVSFGISNPVSFGTFGFGYIGASTPGIPLTTITQTTIETTINQYGSTDYSSSLMYFSFAKRFFGNFSLGGNAKLFYQGFSDTSGSMEGGSGYGSDMDIGFKWFFRNWLDLGLTMQNILPASSFGKFTWGTGKEEGIPSSFKLGTSCKVLGKEGLYKYRDQDLLVNLDLEMNYDVRPSTWHMGGEWWVNPILALRFGIDQEPKATESGVGVDNNLAAGVGLKYKGFTFDYAYHQYGDISDNAAHFFSIGFLNEREPFKAENILNKEVFMTQLHRIENLKTFIDVPSDYWAKDAIEHLATLGMIEGYPDNTFRPEQPLTRGELAVLLVKAKGFGVDKSIKEDLFIDVDKDNWAAPYIKVALEKNYVSGYGDGKFKPWKVVDKAEAITVLTKFAGLIIPPTVSSNPYSDVNKIHWAARYIIAAKEAGFLEYLSGGLFEPNNPFTRAEAAEVIGKMKFAKERIQKELFKKETT</sequence>
<evidence type="ECO:0000313" key="3">
    <source>
        <dbReference type="EMBL" id="OGC14845.1"/>
    </source>
</evidence>
<evidence type="ECO:0000259" key="2">
    <source>
        <dbReference type="PROSITE" id="PS51272"/>
    </source>
</evidence>
<dbReference type="PANTHER" id="PTHR43308">
    <property type="entry name" value="OUTER MEMBRANE PROTEIN ALPHA-RELATED"/>
    <property type="match status" value="1"/>
</dbReference>
<protein>
    <recommendedName>
        <fullName evidence="2">SLH domain-containing protein</fullName>
    </recommendedName>
</protein>
<evidence type="ECO:0000256" key="1">
    <source>
        <dbReference type="SAM" id="Phobius"/>
    </source>
</evidence>
<feature type="transmembrane region" description="Helical" evidence="1">
    <location>
        <begin position="20"/>
        <end position="39"/>
    </location>
</feature>
<feature type="domain" description="SLH" evidence="2">
    <location>
        <begin position="438"/>
        <end position="498"/>
    </location>
</feature>
<proteinExistence type="predicted"/>
<gene>
    <name evidence="3" type="ORF">A2290_00940</name>
</gene>
<accession>A0A1F4S318</accession>